<dbReference type="PANTHER" id="PTHR34054">
    <property type="entry name" value="EXPRESSED PROTEIN"/>
    <property type="match status" value="1"/>
</dbReference>
<accession>A0ABD1SQZ7</accession>
<reference evidence="3" key="1">
    <citation type="submission" date="2024-07" db="EMBL/GenBank/DDBJ databases">
        <title>Two chromosome-level genome assemblies of Korean endemic species Abeliophyllum distichum and Forsythia ovata (Oleaceae).</title>
        <authorList>
            <person name="Jang H."/>
        </authorList>
    </citation>
    <scope>NUCLEOTIDE SEQUENCE [LARGE SCALE GENOMIC DNA]</scope>
</reference>
<keyword evidence="1" id="KW-0812">Transmembrane</keyword>
<evidence type="ECO:0000313" key="3">
    <source>
        <dbReference type="Proteomes" id="UP001604277"/>
    </source>
</evidence>
<dbReference type="PANTHER" id="PTHR34054:SF4">
    <property type="entry name" value="PROTEIN, PUTATIVE-RELATED"/>
    <property type="match status" value="1"/>
</dbReference>
<organism evidence="2 3">
    <name type="scientific">Forsythia ovata</name>
    <dbReference type="NCBI Taxonomy" id="205694"/>
    <lineage>
        <taxon>Eukaryota</taxon>
        <taxon>Viridiplantae</taxon>
        <taxon>Streptophyta</taxon>
        <taxon>Embryophyta</taxon>
        <taxon>Tracheophyta</taxon>
        <taxon>Spermatophyta</taxon>
        <taxon>Magnoliopsida</taxon>
        <taxon>eudicotyledons</taxon>
        <taxon>Gunneridae</taxon>
        <taxon>Pentapetalae</taxon>
        <taxon>asterids</taxon>
        <taxon>lamiids</taxon>
        <taxon>Lamiales</taxon>
        <taxon>Oleaceae</taxon>
        <taxon>Forsythieae</taxon>
        <taxon>Forsythia</taxon>
    </lineage>
</organism>
<feature type="transmembrane region" description="Helical" evidence="1">
    <location>
        <begin position="12"/>
        <end position="33"/>
    </location>
</feature>
<proteinExistence type="predicted"/>
<protein>
    <submittedName>
        <fullName evidence="2">Uncharacterized protein</fullName>
    </submittedName>
</protein>
<dbReference type="InterPro" id="IPR045884">
    <property type="entry name" value="At5g59350-like"/>
</dbReference>
<dbReference type="EMBL" id="JBFOLJ010000010">
    <property type="protein sequence ID" value="KAL2503133.1"/>
    <property type="molecule type" value="Genomic_DNA"/>
</dbReference>
<keyword evidence="3" id="KW-1185">Reference proteome</keyword>
<gene>
    <name evidence="2" type="ORF">Fot_36981</name>
</gene>
<keyword evidence="1" id="KW-1133">Transmembrane helix</keyword>
<comment type="caution">
    <text evidence="2">The sequence shown here is derived from an EMBL/GenBank/DDBJ whole genome shotgun (WGS) entry which is preliminary data.</text>
</comment>
<sequence length="331" mass="36776">MSSGGLSKLGIVLTIIFVISLVALFAELFYVLWRRRVLRSKNSPASDGGYQYSSSSSSFLSAVCYKDFLYFFCIRSQSRIEPNSITPTSSENLSSNGPPEMEVVDVWKLQRMCGPPRFLFTIKEEEKEDLESLAEKSLCSSAEKESNKSNSNINNNRERVTLKECFEVVEESSKAVMVFNDHASGGSGGDEADYSTPCASPMYFTPSASPIHEMVSDRSTEEKTAPSIRENLFCTGMNAGNERFVETGEELDKGDFSSKGKDDIVENVVHQYWSPYTSNELPTRVSAAVAFHSLLQLLINTSRVLRKSPVIPSRNHAWLVFAADQVMDGNL</sequence>
<dbReference type="Proteomes" id="UP001604277">
    <property type="component" value="Unassembled WGS sequence"/>
</dbReference>
<evidence type="ECO:0000256" key="1">
    <source>
        <dbReference type="SAM" id="Phobius"/>
    </source>
</evidence>
<name>A0ABD1SQZ7_9LAMI</name>
<evidence type="ECO:0000313" key="2">
    <source>
        <dbReference type="EMBL" id="KAL2503133.1"/>
    </source>
</evidence>
<dbReference type="AlphaFoldDB" id="A0ABD1SQZ7"/>
<keyword evidence="1" id="KW-0472">Membrane</keyword>